<name>A0A2S1SFW8_9FLAO</name>
<protein>
    <submittedName>
        <fullName evidence="1">DUF4286 domain-containing protein</fullName>
    </submittedName>
</protein>
<keyword evidence="2" id="KW-1185">Reference proteome</keyword>
<dbReference type="KEGG" id="fpal:HYN49_04990"/>
<dbReference type="RefSeq" id="WP_108903098.1">
    <property type="nucleotide sequence ID" value="NZ_CP029187.1"/>
</dbReference>
<evidence type="ECO:0000313" key="2">
    <source>
        <dbReference type="Proteomes" id="UP000244937"/>
    </source>
</evidence>
<dbReference type="AlphaFoldDB" id="A0A2S1SFW8"/>
<gene>
    <name evidence="1" type="ORF">HYN49_04990</name>
</gene>
<reference evidence="1 2" key="1">
    <citation type="submission" date="2018-05" db="EMBL/GenBank/DDBJ databases">
        <title>Genome sequencing of Flavobacterium sp. HYN0049.</title>
        <authorList>
            <person name="Yi H."/>
            <person name="Baek C."/>
        </authorList>
    </citation>
    <scope>NUCLEOTIDE SEQUENCE [LARGE SCALE GENOMIC DNA]</scope>
    <source>
        <strain evidence="1 2">HYN0049</strain>
    </source>
</reference>
<dbReference type="OrthoDB" id="1121837at2"/>
<evidence type="ECO:0000313" key="1">
    <source>
        <dbReference type="EMBL" id="AWI25304.1"/>
    </source>
</evidence>
<dbReference type="EMBL" id="CP029187">
    <property type="protein sequence ID" value="AWI25304.1"/>
    <property type="molecule type" value="Genomic_DNA"/>
</dbReference>
<dbReference type="Proteomes" id="UP000244937">
    <property type="component" value="Chromosome"/>
</dbReference>
<sequence length="107" mass="12766">MIIYNVTLNLDETIHEQWLRWMQEKHITEVLATGKFTSARLIRVLVEEEMGGVTYAIQYTTDCRETLQRYYDEDAPRLREEGQRLFGDKMIAFRTELEVMSDHYSVE</sequence>
<dbReference type="Pfam" id="PF14114">
    <property type="entry name" value="DUF4286"/>
    <property type="match status" value="1"/>
</dbReference>
<organism evidence="1 2">
    <name type="scientific">Flavobacterium pallidum</name>
    <dbReference type="NCBI Taxonomy" id="2172098"/>
    <lineage>
        <taxon>Bacteria</taxon>
        <taxon>Pseudomonadati</taxon>
        <taxon>Bacteroidota</taxon>
        <taxon>Flavobacteriia</taxon>
        <taxon>Flavobacteriales</taxon>
        <taxon>Flavobacteriaceae</taxon>
        <taxon>Flavobacterium</taxon>
    </lineage>
</organism>
<dbReference type="InterPro" id="IPR025563">
    <property type="entry name" value="DUF4286"/>
</dbReference>
<accession>A0A2S1SFW8</accession>
<proteinExistence type="predicted"/>